<keyword evidence="5 6" id="KW-0812">Transmembrane</keyword>
<keyword evidence="4" id="KW-0129">CBS domain</keyword>
<keyword evidence="5 6" id="KW-1133">Transmembrane helix</keyword>
<evidence type="ECO:0000256" key="5">
    <source>
        <dbReference type="PROSITE-ProRule" id="PRU01193"/>
    </source>
</evidence>
<dbReference type="SUPFAM" id="SSF54631">
    <property type="entry name" value="CBS-domain pair"/>
    <property type="match status" value="1"/>
</dbReference>
<dbReference type="EMBL" id="DYZF01000274">
    <property type="protein sequence ID" value="HJE52428.1"/>
    <property type="molecule type" value="Genomic_DNA"/>
</dbReference>
<dbReference type="PROSITE" id="PS51846">
    <property type="entry name" value="CNNM"/>
    <property type="match status" value="1"/>
</dbReference>
<evidence type="ECO:0000256" key="2">
    <source>
        <dbReference type="ARBA" id="ARBA00006337"/>
    </source>
</evidence>
<feature type="transmembrane region" description="Helical" evidence="6">
    <location>
        <begin position="102"/>
        <end position="122"/>
    </location>
</feature>
<dbReference type="AlphaFoldDB" id="A0A921EPX0"/>
<dbReference type="SMART" id="SM01091">
    <property type="entry name" value="CorC_HlyC"/>
    <property type="match status" value="1"/>
</dbReference>
<keyword evidence="5 6" id="KW-0472">Membrane</keyword>
<dbReference type="Pfam" id="PF03471">
    <property type="entry name" value="CorC_HlyC"/>
    <property type="match status" value="1"/>
</dbReference>
<dbReference type="Pfam" id="PF01595">
    <property type="entry name" value="CNNM"/>
    <property type="match status" value="1"/>
</dbReference>
<dbReference type="PANTHER" id="PTHR43099:SF6">
    <property type="entry name" value="UPF0053 PROTEIN RV1842C"/>
    <property type="match status" value="1"/>
</dbReference>
<feature type="domain" description="CBS" evidence="7">
    <location>
        <begin position="284"/>
        <end position="341"/>
    </location>
</feature>
<dbReference type="Pfam" id="PF00571">
    <property type="entry name" value="CBS"/>
    <property type="match status" value="2"/>
</dbReference>
<reference evidence="9" key="2">
    <citation type="submission" date="2021-09" db="EMBL/GenBank/DDBJ databases">
        <authorList>
            <person name="Gilroy R."/>
        </authorList>
    </citation>
    <scope>NUCLEOTIDE SEQUENCE</scope>
    <source>
        <strain evidence="9">ChiGjej3B3-7470</strain>
    </source>
</reference>
<dbReference type="InterPro" id="IPR000644">
    <property type="entry name" value="CBS_dom"/>
</dbReference>
<dbReference type="InterPro" id="IPR046342">
    <property type="entry name" value="CBS_dom_sf"/>
</dbReference>
<evidence type="ECO:0000256" key="1">
    <source>
        <dbReference type="ARBA" id="ARBA00004651"/>
    </source>
</evidence>
<gene>
    <name evidence="9" type="ORF">K8V15_10735</name>
</gene>
<evidence type="ECO:0000259" key="7">
    <source>
        <dbReference type="PROSITE" id="PS51371"/>
    </source>
</evidence>
<comment type="caution">
    <text evidence="9">The sequence shown here is derived from an EMBL/GenBank/DDBJ whole genome shotgun (WGS) entry which is preliminary data.</text>
</comment>
<evidence type="ECO:0000256" key="6">
    <source>
        <dbReference type="SAM" id="Phobius"/>
    </source>
</evidence>
<dbReference type="Proteomes" id="UP000712713">
    <property type="component" value="Unassembled WGS sequence"/>
</dbReference>
<dbReference type="SUPFAM" id="SSF56176">
    <property type="entry name" value="FAD-binding/transporter-associated domain-like"/>
    <property type="match status" value="1"/>
</dbReference>
<feature type="domain" description="CBS" evidence="7">
    <location>
        <begin position="224"/>
        <end position="281"/>
    </location>
</feature>
<evidence type="ECO:0000256" key="4">
    <source>
        <dbReference type="PROSITE-ProRule" id="PRU00703"/>
    </source>
</evidence>
<name>A0A921EPX0_9ACTN</name>
<evidence type="ECO:0000313" key="10">
    <source>
        <dbReference type="Proteomes" id="UP000712713"/>
    </source>
</evidence>
<proteinExistence type="inferred from homology"/>
<comment type="similarity">
    <text evidence="2">Belongs to the UPF0053 family.</text>
</comment>
<dbReference type="Gene3D" id="3.10.580.10">
    <property type="entry name" value="CBS-domain"/>
    <property type="match status" value="1"/>
</dbReference>
<keyword evidence="3" id="KW-1003">Cell membrane</keyword>
<dbReference type="Gene3D" id="3.30.465.10">
    <property type="match status" value="1"/>
</dbReference>
<evidence type="ECO:0000256" key="3">
    <source>
        <dbReference type="ARBA" id="ARBA00022475"/>
    </source>
</evidence>
<dbReference type="InterPro" id="IPR002550">
    <property type="entry name" value="CNNM"/>
</dbReference>
<dbReference type="InterPro" id="IPR005170">
    <property type="entry name" value="Transptr-assoc_dom"/>
</dbReference>
<dbReference type="GO" id="GO:0005886">
    <property type="term" value="C:plasma membrane"/>
    <property type="evidence" value="ECO:0007669"/>
    <property type="project" value="UniProtKB-SubCell"/>
</dbReference>
<reference evidence="9" key="1">
    <citation type="journal article" date="2021" name="PeerJ">
        <title>Extensive microbial diversity within the chicken gut microbiome revealed by metagenomics and culture.</title>
        <authorList>
            <person name="Gilroy R."/>
            <person name="Ravi A."/>
            <person name="Getino M."/>
            <person name="Pursley I."/>
            <person name="Horton D.L."/>
            <person name="Alikhan N.F."/>
            <person name="Baker D."/>
            <person name="Gharbi K."/>
            <person name="Hall N."/>
            <person name="Watson M."/>
            <person name="Adriaenssens E.M."/>
            <person name="Foster-Nyarko E."/>
            <person name="Jarju S."/>
            <person name="Secka A."/>
            <person name="Antonio M."/>
            <person name="Oren A."/>
            <person name="Chaudhuri R.R."/>
            <person name="La Ragione R."/>
            <person name="Hildebrand F."/>
            <person name="Pallen M.J."/>
        </authorList>
    </citation>
    <scope>NUCLEOTIDE SEQUENCE</scope>
    <source>
        <strain evidence="9">ChiGjej3B3-7470</strain>
    </source>
</reference>
<dbReference type="PROSITE" id="PS51371">
    <property type="entry name" value="CBS"/>
    <property type="match status" value="2"/>
</dbReference>
<feature type="domain" description="CNNM transmembrane" evidence="8">
    <location>
        <begin position="3"/>
        <end position="205"/>
    </location>
</feature>
<dbReference type="PANTHER" id="PTHR43099">
    <property type="entry name" value="UPF0053 PROTEIN YRKA"/>
    <property type="match status" value="1"/>
</dbReference>
<feature type="transmembrane region" description="Helical" evidence="6">
    <location>
        <begin position="6"/>
        <end position="26"/>
    </location>
</feature>
<dbReference type="GO" id="GO:0050660">
    <property type="term" value="F:flavin adenine dinucleotide binding"/>
    <property type="evidence" value="ECO:0007669"/>
    <property type="project" value="InterPro"/>
</dbReference>
<sequence length="448" mass="47935">MTPIVSLLVGVLVVLIITAATGYFVAQEFAYVAVDRSQLKSRAAAGDVRAQNTLDITRRTSFMLSGAQLGITVTGLLVGYVAEPLIGQAFASLVTGGAATALSIAIGGIVAIAFSTLVQMLLGELFPKNYAIARSAPVADALTPSTKLYLMIFGPLIWVFDKAAELLLRAFKIEPVHDVEDAASATDLERVVQASRESGTLDPGLAAVIDRIIDFPRRDVEHAMLPQVRVDVVRDTDSIAHVREEMATGHTRYPVVDEEQNVVGVVHLVDVLGARDLGAPVTTIAREPFWISAFTPLPDAQDALRAAGEELACVVGEYGGFTGIVTLEDLAEEIIGELTDEHDPEDPDYLPQTDDGVWVMPGDVHVDEVERAIGLKLPTGDFETVSGLIISTLGDLPEEDAVVDLVLEPNAAQLALDEDAPSRLVRIEVLALERHVPARVRISLGEDA</sequence>
<comment type="subcellular location">
    <subcellularLocation>
        <location evidence="1">Cell membrane</location>
        <topology evidence="1">Multi-pass membrane protein</topology>
    </subcellularLocation>
</comment>
<accession>A0A921EPX0</accession>
<dbReference type="InterPro" id="IPR051676">
    <property type="entry name" value="UPF0053_domain"/>
</dbReference>
<dbReference type="InterPro" id="IPR036318">
    <property type="entry name" value="FAD-bd_PCMH-like_sf"/>
</dbReference>
<evidence type="ECO:0000259" key="8">
    <source>
        <dbReference type="PROSITE" id="PS51846"/>
    </source>
</evidence>
<organism evidence="9 10">
    <name type="scientific">Tessaracoccus flavescens</name>
    <dbReference type="NCBI Taxonomy" id="399497"/>
    <lineage>
        <taxon>Bacteria</taxon>
        <taxon>Bacillati</taxon>
        <taxon>Actinomycetota</taxon>
        <taxon>Actinomycetes</taxon>
        <taxon>Propionibacteriales</taxon>
        <taxon>Propionibacteriaceae</taxon>
        <taxon>Tessaracoccus</taxon>
    </lineage>
</organism>
<evidence type="ECO:0000313" key="9">
    <source>
        <dbReference type="EMBL" id="HJE52428.1"/>
    </source>
</evidence>
<protein>
    <submittedName>
        <fullName evidence="9">Hemolysin family protein</fullName>
    </submittedName>
</protein>
<dbReference type="InterPro" id="IPR016169">
    <property type="entry name" value="FAD-bd_PCMH_sub2"/>
</dbReference>
<feature type="transmembrane region" description="Helical" evidence="6">
    <location>
        <begin position="62"/>
        <end position="82"/>
    </location>
</feature>